<dbReference type="Proteomes" id="UP000006729">
    <property type="component" value="Chromosome 16"/>
</dbReference>
<keyword evidence="2" id="KW-1185">Reference proteome</keyword>
<comment type="caution">
    <text evidence="1">The sequence shown here is derived from an EMBL/GenBank/DDBJ whole genome shotgun (WGS) entry which is preliminary data.</text>
</comment>
<evidence type="ECO:0000313" key="1">
    <source>
        <dbReference type="EMBL" id="KAI9380130.1"/>
    </source>
</evidence>
<protein>
    <submittedName>
        <fullName evidence="1">Uncharacterized protein</fullName>
    </submittedName>
</protein>
<dbReference type="EMBL" id="CM009305">
    <property type="protein sequence ID" value="KAI9380130.1"/>
    <property type="molecule type" value="Genomic_DNA"/>
</dbReference>
<sequence>MMKRPACWEFVLILGFRCLQGRRQTTEPILVSVYCCSLVLSVSL</sequence>
<accession>A0ACC0RTJ7</accession>
<reference evidence="1 2" key="1">
    <citation type="journal article" date="2006" name="Science">
        <title>The genome of black cottonwood, Populus trichocarpa (Torr. &amp; Gray).</title>
        <authorList>
            <person name="Tuskan G.A."/>
            <person name="Difazio S."/>
            <person name="Jansson S."/>
            <person name="Bohlmann J."/>
            <person name="Grigoriev I."/>
            <person name="Hellsten U."/>
            <person name="Putnam N."/>
            <person name="Ralph S."/>
            <person name="Rombauts S."/>
            <person name="Salamov A."/>
            <person name="Schein J."/>
            <person name="Sterck L."/>
            <person name="Aerts A."/>
            <person name="Bhalerao R.R."/>
            <person name="Bhalerao R.P."/>
            <person name="Blaudez D."/>
            <person name="Boerjan W."/>
            <person name="Brun A."/>
            <person name="Brunner A."/>
            <person name="Busov V."/>
            <person name="Campbell M."/>
            <person name="Carlson J."/>
            <person name="Chalot M."/>
            <person name="Chapman J."/>
            <person name="Chen G.L."/>
            <person name="Cooper D."/>
            <person name="Coutinho P.M."/>
            <person name="Couturier J."/>
            <person name="Covert S."/>
            <person name="Cronk Q."/>
            <person name="Cunningham R."/>
            <person name="Davis J."/>
            <person name="Degroeve S."/>
            <person name="Dejardin A."/>
            <person name="Depamphilis C."/>
            <person name="Detter J."/>
            <person name="Dirks B."/>
            <person name="Dubchak I."/>
            <person name="Duplessis S."/>
            <person name="Ehlting J."/>
            <person name="Ellis B."/>
            <person name="Gendler K."/>
            <person name="Goodstein D."/>
            <person name="Gribskov M."/>
            <person name="Grimwood J."/>
            <person name="Groover A."/>
            <person name="Gunter L."/>
            <person name="Hamberger B."/>
            <person name="Heinze B."/>
            <person name="Helariutta Y."/>
            <person name="Henrissat B."/>
            <person name="Holligan D."/>
            <person name="Holt R."/>
            <person name="Huang W."/>
            <person name="Islam-Faridi N."/>
            <person name="Jones S."/>
            <person name="Jones-Rhoades M."/>
            <person name="Jorgensen R."/>
            <person name="Joshi C."/>
            <person name="Kangasjarvi J."/>
            <person name="Karlsson J."/>
            <person name="Kelleher C."/>
            <person name="Kirkpatrick R."/>
            <person name="Kirst M."/>
            <person name="Kohler A."/>
            <person name="Kalluri U."/>
            <person name="Larimer F."/>
            <person name="Leebens-Mack J."/>
            <person name="Leple J.C."/>
            <person name="Locascio P."/>
            <person name="Lou Y."/>
            <person name="Lucas S."/>
            <person name="Martin F."/>
            <person name="Montanini B."/>
            <person name="Napoli C."/>
            <person name="Nelson D.R."/>
            <person name="Nelson C."/>
            <person name="Nieminen K."/>
            <person name="Nilsson O."/>
            <person name="Pereda V."/>
            <person name="Peter G."/>
            <person name="Philippe R."/>
            <person name="Pilate G."/>
            <person name="Poliakov A."/>
            <person name="Razumovskaya J."/>
            <person name="Richardson P."/>
            <person name="Rinaldi C."/>
            <person name="Ritland K."/>
            <person name="Rouze P."/>
            <person name="Ryaboy D."/>
            <person name="Schmutz J."/>
            <person name="Schrader J."/>
            <person name="Segerman B."/>
            <person name="Shin H."/>
            <person name="Siddiqui A."/>
            <person name="Sterky F."/>
            <person name="Terry A."/>
            <person name="Tsai C.J."/>
            <person name="Uberbacher E."/>
            <person name="Unneberg P."/>
            <person name="Vahala J."/>
            <person name="Wall K."/>
            <person name="Wessler S."/>
            <person name="Yang G."/>
            <person name="Yin T."/>
            <person name="Douglas C."/>
            <person name="Marra M."/>
            <person name="Sandberg G."/>
            <person name="Van de Peer Y."/>
            <person name="Rokhsar D."/>
        </authorList>
    </citation>
    <scope>NUCLEOTIDE SEQUENCE [LARGE SCALE GENOMIC DNA]</scope>
    <source>
        <strain evidence="2">cv. Nisqually</strain>
    </source>
</reference>
<name>A0ACC0RTJ7_POPTR</name>
<gene>
    <name evidence="1" type="ORF">POPTR_016G039401v4</name>
</gene>
<proteinExistence type="predicted"/>
<evidence type="ECO:0000313" key="2">
    <source>
        <dbReference type="Proteomes" id="UP000006729"/>
    </source>
</evidence>
<organism evidence="1 2">
    <name type="scientific">Populus trichocarpa</name>
    <name type="common">Western balsam poplar</name>
    <name type="synonym">Populus balsamifera subsp. trichocarpa</name>
    <dbReference type="NCBI Taxonomy" id="3694"/>
    <lineage>
        <taxon>Eukaryota</taxon>
        <taxon>Viridiplantae</taxon>
        <taxon>Streptophyta</taxon>
        <taxon>Embryophyta</taxon>
        <taxon>Tracheophyta</taxon>
        <taxon>Spermatophyta</taxon>
        <taxon>Magnoliopsida</taxon>
        <taxon>eudicotyledons</taxon>
        <taxon>Gunneridae</taxon>
        <taxon>Pentapetalae</taxon>
        <taxon>rosids</taxon>
        <taxon>fabids</taxon>
        <taxon>Malpighiales</taxon>
        <taxon>Salicaceae</taxon>
        <taxon>Saliceae</taxon>
        <taxon>Populus</taxon>
    </lineage>
</organism>